<gene>
    <name evidence="1" type="ORF">LPJ66_001442</name>
</gene>
<keyword evidence="2" id="KW-1185">Reference proteome</keyword>
<evidence type="ECO:0000313" key="1">
    <source>
        <dbReference type="EMBL" id="KAJ1900487.1"/>
    </source>
</evidence>
<proteinExistence type="predicted"/>
<reference evidence="1" key="1">
    <citation type="submission" date="2022-07" db="EMBL/GenBank/DDBJ databases">
        <title>Phylogenomic reconstructions and comparative analyses of Kickxellomycotina fungi.</title>
        <authorList>
            <person name="Reynolds N.K."/>
            <person name="Stajich J.E."/>
            <person name="Barry K."/>
            <person name="Grigoriev I.V."/>
            <person name="Crous P."/>
            <person name="Smith M.E."/>
        </authorList>
    </citation>
    <scope>NUCLEOTIDE SEQUENCE</scope>
    <source>
        <strain evidence="1">Benny 63K</strain>
    </source>
</reference>
<organism evidence="1 2">
    <name type="scientific">Kickxella alabastrina</name>
    <dbReference type="NCBI Taxonomy" id="61397"/>
    <lineage>
        <taxon>Eukaryota</taxon>
        <taxon>Fungi</taxon>
        <taxon>Fungi incertae sedis</taxon>
        <taxon>Zoopagomycota</taxon>
        <taxon>Kickxellomycotina</taxon>
        <taxon>Kickxellomycetes</taxon>
        <taxon>Kickxellales</taxon>
        <taxon>Kickxellaceae</taxon>
        <taxon>Kickxella</taxon>
    </lineage>
</organism>
<comment type="caution">
    <text evidence="1">The sequence shown here is derived from an EMBL/GenBank/DDBJ whole genome shotgun (WGS) entry which is preliminary data.</text>
</comment>
<dbReference type="Proteomes" id="UP001150581">
    <property type="component" value="Unassembled WGS sequence"/>
</dbReference>
<name>A0ACC1ITC1_9FUNG</name>
<sequence length="491" mass="54010">MFAVMFLAVALELIASMGSFGALVAQNMYTNSAAGWYVRLDWTAVYSYAVTILSIIASFSFTVGAVVRNASGNKRTCAAWFNQFAIFLLSFVMSVLWVVIAGFAYRNPLPMRYPCNIFQHLRGSLEMLGLASGKSLVEEGGLLVGICQSSKAFLVLAGIGLGLWILILVLSCVAMVTGLEPPKKKASSHVYNHLSHKHGHAHSHGPANSAQNSASHHHHADLAVCDEEQCLAAKAQAQQPAYPPAAAAPHNGRQDLPVLRNPRGQPRPSNWRATNICNVPNCRLPNCRQQSPPPTRAHTHHRHRHSDTSNIAKTPSLPLVLPARQIAEVDRGIYTGKKVVIANSASVDAFAADGYTQDILPRGIPTNTNIGQTKRQRLHQHGSQQIDDEDDSVNGENEADVQNNQFVHSHSHSHSHTDALGHGETGRASSHYDDDDGEYTGEYADHHQNRQHVHHHHHPSRHSESQTSPHSQNSRRQRLRQLFVRDNEAQN</sequence>
<evidence type="ECO:0000313" key="2">
    <source>
        <dbReference type="Proteomes" id="UP001150581"/>
    </source>
</evidence>
<dbReference type="EMBL" id="JANBPG010000078">
    <property type="protein sequence ID" value="KAJ1900487.1"/>
    <property type="molecule type" value="Genomic_DNA"/>
</dbReference>
<accession>A0ACC1ITC1</accession>
<protein>
    <submittedName>
        <fullName evidence="1">Uncharacterized protein</fullName>
    </submittedName>
</protein>